<gene>
    <name evidence="1" type="ORF">Fot_25033</name>
</gene>
<accession>A0ABD1U7Z2</accession>
<dbReference type="AlphaFoldDB" id="A0ABD1U7Z2"/>
<organism evidence="1 2">
    <name type="scientific">Forsythia ovata</name>
    <dbReference type="NCBI Taxonomy" id="205694"/>
    <lineage>
        <taxon>Eukaryota</taxon>
        <taxon>Viridiplantae</taxon>
        <taxon>Streptophyta</taxon>
        <taxon>Embryophyta</taxon>
        <taxon>Tracheophyta</taxon>
        <taxon>Spermatophyta</taxon>
        <taxon>Magnoliopsida</taxon>
        <taxon>eudicotyledons</taxon>
        <taxon>Gunneridae</taxon>
        <taxon>Pentapetalae</taxon>
        <taxon>asterids</taxon>
        <taxon>lamiids</taxon>
        <taxon>Lamiales</taxon>
        <taxon>Oleaceae</taxon>
        <taxon>Forsythieae</taxon>
        <taxon>Forsythia</taxon>
    </lineage>
</organism>
<reference evidence="2" key="1">
    <citation type="submission" date="2024-07" db="EMBL/GenBank/DDBJ databases">
        <title>Two chromosome-level genome assemblies of Korean endemic species Abeliophyllum distichum and Forsythia ovata (Oleaceae).</title>
        <authorList>
            <person name="Jang H."/>
        </authorList>
    </citation>
    <scope>NUCLEOTIDE SEQUENCE [LARGE SCALE GENOMIC DNA]</scope>
</reference>
<protein>
    <submittedName>
        <fullName evidence="1">Uncharacterized protein</fullName>
    </submittedName>
</protein>
<evidence type="ECO:0000313" key="2">
    <source>
        <dbReference type="Proteomes" id="UP001604277"/>
    </source>
</evidence>
<dbReference type="Proteomes" id="UP001604277">
    <property type="component" value="Unassembled WGS sequence"/>
</dbReference>
<name>A0ABD1U7Z2_9LAMI</name>
<dbReference type="EMBL" id="JBFOLJ010000007">
    <property type="protein sequence ID" value="KAL2521110.1"/>
    <property type="molecule type" value="Genomic_DNA"/>
</dbReference>
<proteinExistence type="predicted"/>
<keyword evidence="2" id="KW-1185">Reference proteome</keyword>
<comment type="caution">
    <text evidence="1">The sequence shown here is derived from an EMBL/GenBank/DDBJ whole genome shotgun (WGS) entry which is preliminary data.</text>
</comment>
<sequence>MPLAPKLQNPHKNLHKLLQFRAKTAIMSSVMVRQSRSFSLVRFLHFKEIRINASLPMLTDLWSHFSASFVTVSKRENNLGMSDVSSDLAFNDRQCRLWPSIISHRRHTRAYRFRSPEDNDWKMQAKHLSGSFNV</sequence>
<evidence type="ECO:0000313" key="1">
    <source>
        <dbReference type="EMBL" id="KAL2521110.1"/>
    </source>
</evidence>